<dbReference type="AlphaFoldDB" id="A0A7D5LCM9"/>
<accession>A0A7D5LCM9</accession>
<evidence type="ECO:0008006" key="4">
    <source>
        <dbReference type="Google" id="ProtNLM"/>
    </source>
</evidence>
<dbReference type="GeneID" id="56038696"/>
<organism evidence="2 3">
    <name type="scientific">Halorarum salinum</name>
    <dbReference type="NCBI Taxonomy" id="2743089"/>
    <lineage>
        <taxon>Archaea</taxon>
        <taxon>Methanobacteriati</taxon>
        <taxon>Methanobacteriota</taxon>
        <taxon>Stenosarchaea group</taxon>
        <taxon>Halobacteria</taxon>
        <taxon>Halobacteriales</taxon>
        <taxon>Haloferacaceae</taxon>
        <taxon>Halorarum</taxon>
    </lineage>
</organism>
<dbReference type="KEGG" id="halu:HUG12_14515"/>
<proteinExistence type="predicted"/>
<keyword evidence="1" id="KW-0812">Transmembrane</keyword>
<protein>
    <recommendedName>
        <fullName evidence="4">TIGR04206 family protein</fullName>
    </recommendedName>
</protein>
<dbReference type="Proteomes" id="UP000509626">
    <property type="component" value="Chromosome"/>
</dbReference>
<feature type="transmembrane region" description="Helical" evidence="1">
    <location>
        <begin position="12"/>
        <end position="29"/>
    </location>
</feature>
<gene>
    <name evidence="2" type="ORF">HUG12_14515</name>
</gene>
<name>A0A7D5LCM9_9EURY</name>
<dbReference type="Pfam" id="PF24417">
    <property type="entry name" value="DUF7549"/>
    <property type="match status" value="1"/>
</dbReference>
<dbReference type="InterPro" id="IPR055971">
    <property type="entry name" value="DUF7549"/>
</dbReference>
<keyword evidence="1" id="KW-1133">Transmembrane helix</keyword>
<dbReference type="EMBL" id="CP058579">
    <property type="protein sequence ID" value="QLG62875.1"/>
    <property type="molecule type" value="Genomic_DNA"/>
</dbReference>
<dbReference type="RefSeq" id="WP_179269460.1">
    <property type="nucleotide sequence ID" value="NZ_CP058579.1"/>
</dbReference>
<feature type="transmembrane region" description="Helical" evidence="1">
    <location>
        <begin position="153"/>
        <end position="172"/>
    </location>
</feature>
<dbReference type="OrthoDB" id="238194at2157"/>
<feature type="transmembrane region" description="Helical" evidence="1">
    <location>
        <begin position="80"/>
        <end position="101"/>
    </location>
</feature>
<sequence>MVWVRSEYAGELAVVSTWFAALIPWNVLYGDAFGGSVLLVRFPLLEIQYAFGVPFTEATSVRDPVSAYRLQAGQPVADAYAAWLVGAALLAVALAVSAYYYREEERAESWPVDPVSVLGGLLVACGVVFAAASALLVGGVLGVDLGGGGLDGISIPVGVAFYLAFGAVLLRAEQVT</sequence>
<evidence type="ECO:0000313" key="3">
    <source>
        <dbReference type="Proteomes" id="UP000509626"/>
    </source>
</evidence>
<feature type="transmembrane region" description="Helical" evidence="1">
    <location>
        <begin position="121"/>
        <end position="141"/>
    </location>
</feature>
<evidence type="ECO:0000313" key="2">
    <source>
        <dbReference type="EMBL" id="QLG62875.1"/>
    </source>
</evidence>
<evidence type="ECO:0000256" key="1">
    <source>
        <dbReference type="SAM" id="Phobius"/>
    </source>
</evidence>
<keyword evidence="1" id="KW-0472">Membrane</keyword>
<keyword evidence="3" id="KW-1185">Reference proteome</keyword>
<reference evidence="2 3" key="1">
    <citation type="submission" date="2020-06" db="EMBL/GenBank/DDBJ databases">
        <title>NJ-3-1, isolated from saline soil.</title>
        <authorList>
            <person name="Cui H.L."/>
            <person name="Shi X."/>
        </authorList>
    </citation>
    <scope>NUCLEOTIDE SEQUENCE [LARGE SCALE GENOMIC DNA]</scope>
    <source>
        <strain evidence="2 3">NJ-3-1</strain>
    </source>
</reference>